<dbReference type="EMBL" id="VIBQ01000038">
    <property type="protein sequence ID" value="KAB8446175.1"/>
    <property type="molecule type" value="Genomic_DNA"/>
</dbReference>
<feature type="compositionally biased region" description="Basic and acidic residues" evidence="1">
    <location>
        <begin position="1"/>
        <end position="14"/>
    </location>
</feature>
<evidence type="ECO:0000313" key="3">
    <source>
        <dbReference type="Proteomes" id="UP000327013"/>
    </source>
</evidence>
<gene>
    <name evidence="2" type="ORF">FH972_025157</name>
</gene>
<organism evidence="2 3">
    <name type="scientific">Carpinus fangiana</name>
    <dbReference type="NCBI Taxonomy" id="176857"/>
    <lineage>
        <taxon>Eukaryota</taxon>
        <taxon>Viridiplantae</taxon>
        <taxon>Streptophyta</taxon>
        <taxon>Embryophyta</taxon>
        <taxon>Tracheophyta</taxon>
        <taxon>Spermatophyta</taxon>
        <taxon>Magnoliopsida</taxon>
        <taxon>eudicotyledons</taxon>
        <taxon>Gunneridae</taxon>
        <taxon>Pentapetalae</taxon>
        <taxon>rosids</taxon>
        <taxon>fabids</taxon>
        <taxon>Fagales</taxon>
        <taxon>Betulaceae</taxon>
        <taxon>Carpinus</taxon>
    </lineage>
</organism>
<accession>A0A5N6L0J1</accession>
<feature type="region of interest" description="Disordered" evidence="1">
    <location>
        <begin position="1"/>
        <end position="21"/>
    </location>
</feature>
<reference evidence="2 3" key="1">
    <citation type="submission" date="2019-06" db="EMBL/GenBank/DDBJ databases">
        <title>A chromosomal-level reference genome of Carpinus fangiana (Coryloideae, Betulaceae).</title>
        <authorList>
            <person name="Yang X."/>
            <person name="Wang Z."/>
            <person name="Zhang L."/>
            <person name="Hao G."/>
            <person name="Liu J."/>
            <person name="Yang Y."/>
        </authorList>
    </citation>
    <scope>NUCLEOTIDE SEQUENCE [LARGE SCALE GENOMIC DNA]</scope>
    <source>
        <strain evidence="2">Cfa_2016G</strain>
        <tissue evidence="2">Leaf</tissue>
    </source>
</reference>
<comment type="caution">
    <text evidence="2">The sequence shown here is derived from an EMBL/GenBank/DDBJ whole genome shotgun (WGS) entry which is preliminary data.</text>
</comment>
<keyword evidence="3" id="KW-1185">Reference proteome</keyword>
<dbReference type="Proteomes" id="UP000327013">
    <property type="component" value="Unassembled WGS sequence"/>
</dbReference>
<sequence>MDGGRRREVDRVEEADNGGTAPEAFQLQVEITPFLVQRYWQGCMPGTASDNGAAHARWTGLSLRMSTNPATTWVAQLSEKGALSRSTCTSDYTRPVANGFTVSRSVPADLRGWIVWVIGKAIPERLVLGNACRRVDQGMPAYQTRHR</sequence>
<proteinExistence type="predicted"/>
<evidence type="ECO:0000313" key="2">
    <source>
        <dbReference type="EMBL" id="KAB8446175.1"/>
    </source>
</evidence>
<evidence type="ECO:0000256" key="1">
    <source>
        <dbReference type="SAM" id="MobiDB-lite"/>
    </source>
</evidence>
<name>A0A5N6L0J1_9ROSI</name>
<dbReference type="AlphaFoldDB" id="A0A5N6L0J1"/>
<protein>
    <submittedName>
        <fullName evidence="2">Uncharacterized protein</fullName>
    </submittedName>
</protein>